<dbReference type="InParanoid" id="A0A1Z5R1T5"/>
<reference evidence="2" key="3">
    <citation type="journal article" date="2018" name="Plant J.">
        <title>The Sorghum bicolor reference genome: improved assembly, gene annotations, a transcriptome atlas, and signatures of genome organization.</title>
        <authorList>
            <person name="McCormick R.F."/>
            <person name="Truong S.K."/>
            <person name="Sreedasyam A."/>
            <person name="Jenkins J."/>
            <person name="Shu S."/>
            <person name="Sims D."/>
            <person name="Kennedy M."/>
            <person name="Amirebrahimi M."/>
            <person name="Weers B.D."/>
            <person name="McKinley B."/>
            <person name="Mattison A."/>
            <person name="Morishige D.T."/>
            <person name="Grimwood J."/>
            <person name="Schmutz J."/>
            <person name="Mullet J.E."/>
        </authorList>
    </citation>
    <scope>NUCLEOTIDE SEQUENCE [LARGE SCALE GENOMIC DNA]</scope>
    <source>
        <strain evidence="2">cv. BTx623</strain>
    </source>
</reference>
<reference evidence="1" key="2">
    <citation type="submission" date="2017-02" db="EMBL/GenBank/DDBJ databases">
        <title>WGS assembly of Sorghum bicolor.</title>
        <authorList>
            <person name="Paterson A."/>
            <person name="Mullet J."/>
            <person name="Bowers J."/>
            <person name="Bruggmann R."/>
            <person name="Dubchak I."/>
            <person name="Grimwood J."/>
            <person name="Gundlach H."/>
            <person name="Haberer G."/>
            <person name="Hellsten U."/>
            <person name="Mitros T."/>
            <person name="Poliakov A."/>
            <person name="Schmutz J."/>
            <person name="Spannagl M."/>
            <person name="Tang H."/>
            <person name="Wang X."/>
            <person name="Wicker T."/>
            <person name="Bharti A."/>
            <person name="Chapman J."/>
            <person name="Feltus F."/>
            <person name="Gowik U."/>
            <person name="Grigoriev I."/>
            <person name="Lyons E."/>
            <person name="Maher C."/>
            <person name="Martis M."/>
            <person name="Narechania A."/>
            <person name="Otillar R."/>
            <person name="Penning B."/>
            <person name="Salamov A."/>
            <person name="Wang Y."/>
            <person name="Zhang L."/>
            <person name="Carpita N."/>
            <person name="Freeling M."/>
            <person name="Gingle A."/>
            <person name="Hash C."/>
            <person name="Keller B."/>
            <person name="Klein P."/>
            <person name="Kresovich S."/>
            <person name="Mccann M."/>
            <person name="Ming R."/>
            <person name="Peterson D."/>
            <person name="Rahman M."/>
            <person name="Ware D."/>
            <person name="Westhoff P."/>
            <person name="Mayer K."/>
            <person name="Messing J."/>
            <person name="Sims D."/>
            <person name="Jenkins J."/>
            <person name="Shu S."/>
            <person name="Rokhsar D."/>
        </authorList>
    </citation>
    <scope>NUCLEOTIDE SEQUENCE</scope>
</reference>
<evidence type="ECO:0000313" key="1">
    <source>
        <dbReference type="EMBL" id="OQU77316.1"/>
    </source>
</evidence>
<evidence type="ECO:0000313" key="2">
    <source>
        <dbReference type="Proteomes" id="UP000000768"/>
    </source>
</evidence>
<dbReference type="Gramene" id="OQU77316">
    <property type="protein sequence ID" value="OQU77316"/>
    <property type="gene ID" value="SORBI_3009G027550"/>
</dbReference>
<dbReference type="EMBL" id="CM000768">
    <property type="protein sequence ID" value="OQU77316.1"/>
    <property type="molecule type" value="Genomic_DNA"/>
</dbReference>
<dbReference type="Proteomes" id="UP000000768">
    <property type="component" value="Chromosome 9"/>
</dbReference>
<dbReference type="Gramene" id="OQU77317">
    <property type="protein sequence ID" value="OQU77317"/>
    <property type="gene ID" value="SORBI_3009G027550"/>
</dbReference>
<organism evidence="1 2">
    <name type="scientific">Sorghum bicolor</name>
    <name type="common">Sorghum</name>
    <name type="synonym">Sorghum vulgare</name>
    <dbReference type="NCBI Taxonomy" id="4558"/>
    <lineage>
        <taxon>Eukaryota</taxon>
        <taxon>Viridiplantae</taxon>
        <taxon>Streptophyta</taxon>
        <taxon>Embryophyta</taxon>
        <taxon>Tracheophyta</taxon>
        <taxon>Spermatophyta</taxon>
        <taxon>Magnoliopsida</taxon>
        <taxon>Liliopsida</taxon>
        <taxon>Poales</taxon>
        <taxon>Poaceae</taxon>
        <taxon>PACMAD clade</taxon>
        <taxon>Panicoideae</taxon>
        <taxon>Andropogonodae</taxon>
        <taxon>Andropogoneae</taxon>
        <taxon>Sorghinae</taxon>
        <taxon>Sorghum</taxon>
    </lineage>
</organism>
<dbReference type="OMA" id="FAIEHDC"/>
<proteinExistence type="predicted"/>
<gene>
    <name evidence="1" type="ORF">SORBI_3009G027550</name>
</gene>
<keyword evidence="2" id="KW-1185">Reference proteome</keyword>
<sequence>MFAIEHDCKKLAFQHNLDNNFGSKQRKVSMKLMSVKSGTGTALQQLPLQGCIIPQDKNLLLSQQVLPQVCKAWSRAVKFCVSGWDYGLVVSSCKDLAGPFDHIHTVSLNLPPSKCRCPQRHNTLWLTIKHVRILPPPLCHPDDTPFAMVPVPA</sequence>
<accession>A0A1Z5R1T5</accession>
<dbReference type="AlphaFoldDB" id="A0A1Z5R1T5"/>
<dbReference type="EMBL" id="CM000768">
    <property type="protein sequence ID" value="OQU77317.1"/>
    <property type="molecule type" value="Genomic_DNA"/>
</dbReference>
<reference evidence="1 2" key="1">
    <citation type="journal article" date="2009" name="Nature">
        <title>The Sorghum bicolor genome and the diversification of grasses.</title>
        <authorList>
            <person name="Paterson A.H."/>
            <person name="Bowers J.E."/>
            <person name="Bruggmann R."/>
            <person name="Dubchak I."/>
            <person name="Grimwood J."/>
            <person name="Gundlach H."/>
            <person name="Haberer G."/>
            <person name="Hellsten U."/>
            <person name="Mitros T."/>
            <person name="Poliakov A."/>
            <person name="Schmutz J."/>
            <person name="Spannagl M."/>
            <person name="Tang H."/>
            <person name="Wang X."/>
            <person name="Wicker T."/>
            <person name="Bharti A.K."/>
            <person name="Chapman J."/>
            <person name="Feltus F.A."/>
            <person name="Gowik U."/>
            <person name="Grigoriev I.V."/>
            <person name="Lyons E."/>
            <person name="Maher C.A."/>
            <person name="Martis M."/>
            <person name="Narechania A."/>
            <person name="Otillar R.P."/>
            <person name="Penning B.W."/>
            <person name="Salamov A.A."/>
            <person name="Wang Y."/>
            <person name="Zhang L."/>
            <person name="Carpita N.C."/>
            <person name="Freeling M."/>
            <person name="Gingle A.R."/>
            <person name="Hash C.T."/>
            <person name="Keller B."/>
            <person name="Klein P."/>
            <person name="Kresovich S."/>
            <person name="McCann M.C."/>
            <person name="Ming R."/>
            <person name="Peterson D.G."/>
            <person name="Mehboob-ur-Rahman"/>
            <person name="Ware D."/>
            <person name="Westhoff P."/>
            <person name="Mayer K.F."/>
            <person name="Messing J."/>
            <person name="Rokhsar D.S."/>
        </authorList>
    </citation>
    <scope>NUCLEOTIDE SEQUENCE [LARGE SCALE GENOMIC DNA]</scope>
    <source>
        <strain evidence="2">cv. BTx623</strain>
    </source>
</reference>
<protein>
    <submittedName>
        <fullName evidence="1">Uncharacterized protein</fullName>
    </submittedName>
</protein>
<name>A0A1Z5R1T5_SORBI</name>